<protein>
    <submittedName>
        <fullName evidence="2">Uncharacterized protein</fullName>
    </submittedName>
</protein>
<evidence type="ECO:0000313" key="2">
    <source>
        <dbReference type="EMBL" id="KAF6813097.1"/>
    </source>
</evidence>
<dbReference type="Proteomes" id="UP000652219">
    <property type="component" value="Unassembled WGS sequence"/>
</dbReference>
<dbReference type="AlphaFoldDB" id="A0A8H6JHJ3"/>
<reference evidence="2 3" key="1">
    <citation type="journal article" date="2020" name="Phytopathology">
        <title>Genome Sequence Resources of Colletotrichum truncatum, C. plurivorum, C. musicola, and C. sojae: Four Species Pathogenic to Soybean (Glycine max).</title>
        <authorList>
            <person name="Rogerio F."/>
            <person name="Boufleur T.R."/>
            <person name="Ciampi-Guillardi M."/>
            <person name="Sukno S.A."/>
            <person name="Thon M.R."/>
            <person name="Massola Junior N.S."/>
            <person name="Baroncelli R."/>
        </authorList>
    </citation>
    <scope>NUCLEOTIDE SEQUENCE [LARGE SCALE GENOMIC DNA]</scope>
    <source>
        <strain evidence="2 3">LFN0009</strain>
    </source>
</reference>
<evidence type="ECO:0000313" key="3">
    <source>
        <dbReference type="Proteomes" id="UP000652219"/>
    </source>
</evidence>
<comment type="caution">
    <text evidence="2">The sequence shown here is derived from an EMBL/GenBank/DDBJ whole genome shotgun (WGS) entry which is preliminary data.</text>
</comment>
<gene>
    <name evidence="2" type="ORF">CSOJ01_04783</name>
</gene>
<accession>A0A8H6JHJ3</accession>
<feature type="region of interest" description="Disordered" evidence="1">
    <location>
        <begin position="166"/>
        <end position="186"/>
    </location>
</feature>
<evidence type="ECO:0000256" key="1">
    <source>
        <dbReference type="SAM" id="MobiDB-lite"/>
    </source>
</evidence>
<sequence length="186" mass="20070">MTLCSVSSTLHYSEMADARIPFRDGHCQFPALERFSIIHVSPPTDFTTLASMAQSTKPLPAGRSRGPFPLEQSKTCRESPQSFAQPLHPAFTMRPPDGDTGSPLSAAASDPRRACSFYCPSGHISLAQPCPAQLGALHVLQICCLVRPRQLKDGISAGPGPLPPSIPFIKYPGQLRPNTGPLRREP</sequence>
<proteinExistence type="predicted"/>
<keyword evidence="3" id="KW-1185">Reference proteome</keyword>
<name>A0A8H6JHJ3_9PEZI</name>
<organism evidence="2 3">
    <name type="scientific">Colletotrichum sojae</name>
    <dbReference type="NCBI Taxonomy" id="2175907"/>
    <lineage>
        <taxon>Eukaryota</taxon>
        <taxon>Fungi</taxon>
        <taxon>Dikarya</taxon>
        <taxon>Ascomycota</taxon>
        <taxon>Pezizomycotina</taxon>
        <taxon>Sordariomycetes</taxon>
        <taxon>Hypocreomycetidae</taxon>
        <taxon>Glomerellales</taxon>
        <taxon>Glomerellaceae</taxon>
        <taxon>Colletotrichum</taxon>
        <taxon>Colletotrichum orchidearum species complex</taxon>
    </lineage>
</organism>
<dbReference type="EMBL" id="WIGN01000056">
    <property type="protein sequence ID" value="KAF6813097.1"/>
    <property type="molecule type" value="Genomic_DNA"/>
</dbReference>